<evidence type="ECO:0000313" key="2">
    <source>
        <dbReference type="WBParaSite" id="nRc.2.0.1.t39547-RA"/>
    </source>
</evidence>
<reference evidence="2" key="1">
    <citation type="submission" date="2022-11" db="UniProtKB">
        <authorList>
            <consortium name="WormBaseParasite"/>
        </authorList>
    </citation>
    <scope>IDENTIFICATION</scope>
</reference>
<accession>A0A915KL34</accession>
<organism evidence="1 2">
    <name type="scientific">Romanomermis culicivorax</name>
    <name type="common">Nematode worm</name>
    <dbReference type="NCBI Taxonomy" id="13658"/>
    <lineage>
        <taxon>Eukaryota</taxon>
        <taxon>Metazoa</taxon>
        <taxon>Ecdysozoa</taxon>
        <taxon>Nematoda</taxon>
        <taxon>Enoplea</taxon>
        <taxon>Dorylaimia</taxon>
        <taxon>Mermithida</taxon>
        <taxon>Mermithoidea</taxon>
        <taxon>Mermithidae</taxon>
        <taxon>Romanomermis</taxon>
    </lineage>
</organism>
<proteinExistence type="predicted"/>
<name>A0A915KL34_ROMCU</name>
<keyword evidence="1" id="KW-1185">Reference proteome</keyword>
<dbReference type="AlphaFoldDB" id="A0A915KL34"/>
<evidence type="ECO:0000313" key="1">
    <source>
        <dbReference type="Proteomes" id="UP000887565"/>
    </source>
</evidence>
<dbReference type="Proteomes" id="UP000887565">
    <property type="component" value="Unplaced"/>
</dbReference>
<dbReference type="WBParaSite" id="nRc.2.0.1.t39547-RA">
    <property type="protein sequence ID" value="nRc.2.0.1.t39547-RA"/>
    <property type="gene ID" value="nRc.2.0.1.g39547"/>
</dbReference>
<protein>
    <submittedName>
        <fullName evidence="2">Uncharacterized protein</fullName>
    </submittedName>
</protein>
<sequence length="70" mass="8262">MEGIINKDITMLKILPFIVKSRRIWKSNLRVSRKQWTGSELSFLPARSARKFLGVLYPRTQWYAVRKGHS</sequence>